<dbReference type="GO" id="GO:0008654">
    <property type="term" value="P:phospholipid biosynthetic process"/>
    <property type="evidence" value="ECO:0007669"/>
    <property type="project" value="InterPro"/>
</dbReference>
<dbReference type="EMBL" id="DLUI01000152">
    <property type="protein sequence ID" value="DAB37540.1"/>
    <property type="molecule type" value="Genomic_DNA"/>
</dbReference>
<keyword evidence="1" id="KW-1133">Transmembrane helix</keyword>
<sequence>MATIYDLKPAFQNFLRPIVRALAHTGVTPNQITYAALALSFIAGGAVALTHGAIWTLLSIPAVMFMRMALNAIDGMLAKEHDMKSDAGAMLNEMSDVLSDAALYLPFALIGGVSALWVVLFVIMAILTEMAGVLGALIGGVRRYDGPMGKSDRAFVIGALSLALGLGILPDGWFDAIMIVATLMGGWTVLRRSVRGLASW</sequence>
<dbReference type="Proteomes" id="UP000228859">
    <property type="component" value="Unassembled WGS sequence"/>
</dbReference>
<evidence type="ECO:0008006" key="4">
    <source>
        <dbReference type="Google" id="ProtNLM"/>
    </source>
</evidence>
<gene>
    <name evidence="2" type="ORF">CFH83_10550</name>
</gene>
<protein>
    <recommendedName>
        <fullName evidence="4">CDP-alcohol phosphatidyltransferase</fullName>
    </recommendedName>
</protein>
<proteinExistence type="predicted"/>
<dbReference type="InterPro" id="IPR043130">
    <property type="entry name" value="CDP-OH_PTrfase_TM_dom"/>
</dbReference>
<evidence type="ECO:0000256" key="1">
    <source>
        <dbReference type="SAM" id="Phobius"/>
    </source>
</evidence>
<dbReference type="GO" id="GO:0016780">
    <property type="term" value="F:phosphotransferase activity, for other substituted phosphate groups"/>
    <property type="evidence" value="ECO:0007669"/>
    <property type="project" value="InterPro"/>
</dbReference>
<feature type="transmembrane region" description="Helical" evidence="1">
    <location>
        <begin position="34"/>
        <end position="58"/>
    </location>
</feature>
<feature type="transmembrane region" description="Helical" evidence="1">
    <location>
        <begin position="115"/>
        <end position="141"/>
    </location>
</feature>
<comment type="caution">
    <text evidence="2">The sequence shown here is derived from an EMBL/GenBank/DDBJ whole genome shotgun (WGS) entry which is preliminary data.</text>
</comment>
<organism evidence="2 3">
    <name type="scientific">Sulfuricurvum kujiense</name>
    <dbReference type="NCBI Taxonomy" id="148813"/>
    <lineage>
        <taxon>Bacteria</taxon>
        <taxon>Pseudomonadati</taxon>
        <taxon>Campylobacterota</taxon>
        <taxon>Epsilonproteobacteria</taxon>
        <taxon>Campylobacterales</taxon>
        <taxon>Sulfurimonadaceae</taxon>
        <taxon>Sulfuricurvum</taxon>
    </lineage>
</organism>
<dbReference type="GO" id="GO:0016020">
    <property type="term" value="C:membrane"/>
    <property type="evidence" value="ECO:0007669"/>
    <property type="project" value="InterPro"/>
</dbReference>
<dbReference type="InterPro" id="IPR000462">
    <property type="entry name" value="CDP-OH_P_trans"/>
</dbReference>
<keyword evidence="1" id="KW-0812">Transmembrane</keyword>
<reference evidence="2 3" key="1">
    <citation type="journal article" date="2017" name="Front. Microbiol.">
        <title>Comparative Genomic Analysis of the Class Epsilonproteobacteria and Proposed Reclassification to Epsilonbacteraeota (phyl. nov.).</title>
        <authorList>
            <person name="Waite D.W."/>
            <person name="Vanwonterghem I."/>
            <person name="Rinke C."/>
            <person name="Parks D.H."/>
            <person name="Zhang Y."/>
            <person name="Takai K."/>
            <person name="Sievert S.M."/>
            <person name="Simon J."/>
            <person name="Campbell B.J."/>
            <person name="Hanson T.E."/>
            <person name="Woyke T."/>
            <person name="Klotz M.G."/>
            <person name="Hugenholtz P."/>
        </authorList>
    </citation>
    <scope>NUCLEOTIDE SEQUENCE [LARGE SCALE GENOMIC DNA]</scope>
    <source>
        <strain evidence="2">UBA12443</strain>
    </source>
</reference>
<dbReference type="Gene3D" id="1.20.120.1760">
    <property type="match status" value="1"/>
</dbReference>
<dbReference type="RefSeq" id="WP_303663185.1">
    <property type="nucleotide sequence ID" value="NZ_DLUI01000152.1"/>
</dbReference>
<name>A0A2D3WEN5_9BACT</name>
<accession>A0A2D3WEN5</accession>
<dbReference type="Pfam" id="PF01066">
    <property type="entry name" value="CDP-OH_P_transf"/>
    <property type="match status" value="1"/>
</dbReference>
<dbReference type="AlphaFoldDB" id="A0A2D3WEN5"/>
<evidence type="ECO:0000313" key="3">
    <source>
        <dbReference type="Proteomes" id="UP000228859"/>
    </source>
</evidence>
<feature type="transmembrane region" description="Helical" evidence="1">
    <location>
        <begin position="176"/>
        <end position="194"/>
    </location>
</feature>
<evidence type="ECO:0000313" key="2">
    <source>
        <dbReference type="EMBL" id="DAB37540.1"/>
    </source>
</evidence>
<keyword evidence="1" id="KW-0472">Membrane</keyword>
<feature type="transmembrane region" description="Helical" evidence="1">
    <location>
        <begin position="153"/>
        <end position="170"/>
    </location>
</feature>